<name>A0ACC2VBA4_9TREE</name>
<organism evidence="1 2">
    <name type="scientific">Naganishia cerealis</name>
    <dbReference type="NCBI Taxonomy" id="610337"/>
    <lineage>
        <taxon>Eukaryota</taxon>
        <taxon>Fungi</taxon>
        <taxon>Dikarya</taxon>
        <taxon>Basidiomycota</taxon>
        <taxon>Agaricomycotina</taxon>
        <taxon>Tremellomycetes</taxon>
        <taxon>Filobasidiales</taxon>
        <taxon>Filobasidiaceae</taxon>
        <taxon>Naganishia</taxon>
    </lineage>
</organism>
<accession>A0ACC2VBA4</accession>
<dbReference type="EMBL" id="JASBWR010000094">
    <property type="protein sequence ID" value="KAJ9096252.1"/>
    <property type="molecule type" value="Genomic_DNA"/>
</dbReference>
<dbReference type="Proteomes" id="UP001241377">
    <property type="component" value="Unassembled WGS sequence"/>
</dbReference>
<comment type="caution">
    <text evidence="1">The sequence shown here is derived from an EMBL/GenBank/DDBJ whole genome shotgun (WGS) entry which is preliminary data.</text>
</comment>
<evidence type="ECO:0000313" key="1">
    <source>
        <dbReference type="EMBL" id="KAJ9096252.1"/>
    </source>
</evidence>
<gene>
    <name evidence="1" type="ORF">QFC19_007216</name>
</gene>
<protein>
    <submittedName>
        <fullName evidence="1">Uncharacterized protein</fullName>
    </submittedName>
</protein>
<sequence>MVPTSNDLLKLLKSFSEALKYWRTSLATSEVTLAQTARLEKPLEELEKLAKLIKAHVTKVGIVFKPENLRLVDAAYKTVEQLSETVVLTVTVVAQLSPVEISDIYHSEILGLVKSLLSTTDTFAEELSLLVEEQESTSTETSDSKIDQRLVSVGRLWEHCDELIDLIKTGKLGLLNRRIKQSILLIDDGLDEFAEWAQDPEGFEMEDPFGLSDSEDETTENPPKADNNEELITFASTWLEKFKLIKLLFSSLLRSLPSVTSGTTINSIYNTQKDIVALIDKLIVDLMLENYIGDECKQYALDITSKCLKLVRVVKAANKGSDTKIKWCDAWEKKFAEKYNDTK</sequence>
<keyword evidence="2" id="KW-1185">Reference proteome</keyword>
<evidence type="ECO:0000313" key="2">
    <source>
        <dbReference type="Proteomes" id="UP001241377"/>
    </source>
</evidence>
<reference evidence="1" key="1">
    <citation type="submission" date="2023-04" db="EMBL/GenBank/DDBJ databases">
        <title>Draft Genome sequencing of Naganishia species isolated from polar environments using Oxford Nanopore Technology.</title>
        <authorList>
            <person name="Leo P."/>
            <person name="Venkateswaran K."/>
        </authorList>
    </citation>
    <scope>NUCLEOTIDE SEQUENCE</scope>
    <source>
        <strain evidence="1">MNA-CCFEE 5261</strain>
    </source>
</reference>
<proteinExistence type="predicted"/>